<feature type="coiled-coil region" evidence="1">
    <location>
        <begin position="64"/>
        <end position="101"/>
    </location>
</feature>
<proteinExistence type="predicted"/>
<evidence type="ECO:0000256" key="1">
    <source>
        <dbReference type="SAM" id="Coils"/>
    </source>
</evidence>
<name>A0A2S7WSK2_9FLAO</name>
<sequence>MPWSDFVFYKNYNLPTLQEVEKHIKEKGHLKDIPSAKEVEKNGIFLGEMNAKLLQKIEELTLYIIAQEKILKKQEEKIKELEIEKKKNEDLEKRLERLENLILKK</sequence>
<keyword evidence="3" id="KW-1185">Reference proteome</keyword>
<dbReference type="OrthoDB" id="658938at2"/>
<dbReference type="RefSeq" id="WP_105016900.1">
    <property type="nucleotide sequence ID" value="NZ_MSCN01000001.1"/>
</dbReference>
<protein>
    <submittedName>
        <fullName evidence="2">Uncharacterized protein</fullName>
    </submittedName>
</protein>
<organism evidence="2 3">
    <name type="scientific">Polaribacter porphyrae</name>
    <dbReference type="NCBI Taxonomy" id="1137780"/>
    <lineage>
        <taxon>Bacteria</taxon>
        <taxon>Pseudomonadati</taxon>
        <taxon>Bacteroidota</taxon>
        <taxon>Flavobacteriia</taxon>
        <taxon>Flavobacteriales</taxon>
        <taxon>Flavobacteriaceae</taxon>
    </lineage>
</organism>
<accession>A0A2S7WSK2</accession>
<comment type="caution">
    <text evidence="2">The sequence shown here is derived from an EMBL/GenBank/DDBJ whole genome shotgun (WGS) entry which is preliminary data.</text>
</comment>
<gene>
    <name evidence="2" type="ORF">BTO18_14445</name>
</gene>
<evidence type="ECO:0000313" key="2">
    <source>
        <dbReference type="EMBL" id="PQJ80302.1"/>
    </source>
</evidence>
<keyword evidence="1" id="KW-0175">Coiled coil</keyword>
<evidence type="ECO:0000313" key="3">
    <source>
        <dbReference type="Proteomes" id="UP000238882"/>
    </source>
</evidence>
<dbReference type="AlphaFoldDB" id="A0A2S7WSK2"/>
<dbReference type="Proteomes" id="UP000238882">
    <property type="component" value="Unassembled WGS sequence"/>
</dbReference>
<reference evidence="2 3" key="1">
    <citation type="submission" date="2016-12" db="EMBL/GenBank/DDBJ databases">
        <title>Trade-off between light-utilization and light-protection in marine flavobacteria.</title>
        <authorList>
            <person name="Kumagai Y."/>
            <person name="Yoshizawa S."/>
            <person name="Kogure K."/>
            <person name="Iwasaki W."/>
        </authorList>
    </citation>
    <scope>NUCLEOTIDE SEQUENCE [LARGE SCALE GENOMIC DNA]</scope>
    <source>
        <strain evidence="2 3">NBRC 108759</strain>
    </source>
</reference>
<dbReference type="EMBL" id="MSCN01000001">
    <property type="protein sequence ID" value="PQJ80302.1"/>
    <property type="molecule type" value="Genomic_DNA"/>
</dbReference>